<keyword evidence="3" id="KW-0285">Flavoprotein</keyword>
<dbReference type="InterPro" id="IPR006076">
    <property type="entry name" value="FAD-dep_OxRdtase"/>
</dbReference>
<comment type="cofactor">
    <cofactor evidence="1">
        <name>FAD</name>
        <dbReference type="ChEBI" id="CHEBI:57692"/>
    </cofactor>
</comment>
<evidence type="ECO:0000256" key="6">
    <source>
        <dbReference type="SAM" id="MobiDB-lite"/>
    </source>
</evidence>
<dbReference type="Proteomes" id="UP001345691">
    <property type="component" value="Unassembled WGS sequence"/>
</dbReference>
<comment type="similarity">
    <text evidence="2">Belongs to the MSOX/MTOX family.</text>
</comment>
<accession>A0ABR0IUY6</accession>
<feature type="region of interest" description="Disordered" evidence="6">
    <location>
        <begin position="267"/>
        <end position="287"/>
    </location>
</feature>
<dbReference type="Pfam" id="PF01266">
    <property type="entry name" value="DAO"/>
    <property type="match status" value="1"/>
</dbReference>
<proteinExistence type="inferred from homology"/>
<evidence type="ECO:0000313" key="8">
    <source>
        <dbReference type="EMBL" id="KAK5049148.1"/>
    </source>
</evidence>
<protein>
    <recommendedName>
        <fullName evidence="7">FAD dependent oxidoreductase domain-containing protein</fullName>
    </recommendedName>
</protein>
<gene>
    <name evidence="8" type="ORF">LTR69_011175</name>
</gene>
<dbReference type="PANTHER" id="PTHR10961:SF46">
    <property type="entry name" value="PEROXISOMAL SARCOSINE OXIDASE"/>
    <property type="match status" value="1"/>
</dbReference>
<evidence type="ECO:0000256" key="1">
    <source>
        <dbReference type="ARBA" id="ARBA00001974"/>
    </source>
</evidence>
<dbReference type="InterPro" id="IPR036188">
    <property type="entry name" value="FAD/NAD-bd_sf"/>
</dbReference>
<evidence type="ECO:0000259" key="7">
    <source>
        <dbReference type="Pfam" id="PF01266"/>
    </source>
</evidence>
<feature type="domain" description="FAD dependent oxidoreductase" evidence="7">
    <location>
        <begin position="21"/>
        <end position="360"/>
    </location>
</feature>
<dbReference type="EMBL" id="JAVRRF010000048">
    <property type="protein sequence ID" value="KAK5049148.1"/>
    <property type="molecule type" value="Genomic_DNA"/>
</dbReference>
<reference evidence="8 9" key="1">
    <citation type="submission" date="2023-08" db="EMBL/GenBank/DDBJ databases">
        <title>Black Yeasts Isolated from many extreme environments.</title>
        <authorList>
            <person name="Coleine C."/>
            <person name="Stajich J.E."/>
            <person name="Selbmann L."/>
        </authorList>
    </citation>
    <scope>NUCLEOTIDE SEQUENCE [LARGE SCALE GENOMIC DNA]</scope>
    <source>
        <strain evidence="8 9">CCFEE 6328</strain>
    </source>
</reference>
<dbReference type="Gene3D" id="3.50.50.60">
    <property type="entry name" value="FAD/NAD(P)-binding domain"/>
    <property type="match status" value="1"/>
</dbReference>
<dbReference type="InterPro" id="IPR045170">
    <property type="entry name" value="MTOX"/>
</dbReference>
<keyword evidence="5" id="KW-0560">Oxidoreductase</keyword>
<evidence type="ECO:0000256" key="5">
    <source>
        <dbReference type="ARBA" id="ARBA00023002"/>
    </source>
</evidence>
<evidence type="ECO:0000256" key="3">
    <source>
        <dbReference type="ARBA" id="ARBA00022630"/>
    </source>
</evidence>
<dbReference type="SUPFAM" id="SSF51905">
    <property type="entry name" value="FAD/NAD(P)-binding domain"/>
    <property type="match status" value="1"/>
</dbReference>
<dbReference type="PANTHER" id="PTHR10961">
    <property type="entry name" value="PEROXISOMAL SARCOSINE OXIDASE"/>
    <property type="match status" value="1"/>
</dbReference>
<organism evidence="8 9">
    <name type="scientific">Exophiala sideris</name>
    <dbReference type="NCBI Taxonomy" id="1016849"/>
    <lineage>
        <taxon>Eukaryota</taxon>
        <taxon>Fungi</taxon>
        <taxon>Dikarya</taxon>
        <taxon>Ascomycota</taxon>
        <taxon>Pezizomycotina</taxon>
        <taxon>Eurotiomycetes</taxon>
        <taxon>Chaetothyriomycetidae</taxon>
        <taxon>Chaetothyriales</taxon>
        <taxon>Herpotrichiellaceae</taxon>
        <taxon>Exophiala</taxon>
    </lineage>
</organism>
<dbReference type="Gene3D" id="3.30.9.10">
    <property type="entry name" value="D-Amino Acid Oxidase, subunit A, domain 2"/>
    <property type="match status" value="1"/>
</dbReference>
<sequence length="396" mass="44689">MELPFIQDPNTSRQLPEQVLPCSTASYDTGRIIRDDYIHPTYRTIATAAMHQWQNAEPWCRTYRRSGLVLVEDSDNNGPLKETYNLTRRELESNGASSLVEELYCRDDIKKACGGLCDTGNWGYLTHKAGWVDAGDIMNTLLKDLKQSENIHFECGRVKSLVKDETGDVVVGILLESGQRLVADLVVLATGPWTSALADTRGKTVSAGEAVAYVQLQPEDGEIFRKMPAFLNFEQKICLTPPSRQLFRIALHRDDWVNTSNIDHPEVGRTDISIPPERGLGPNPSQRVSHERQLRGALQRISPLLASRPIVHFGYCWYDDTLTGDFIVSYHPDYQGSLFMLHGLGGHGFKFLPVLGQYAVATVLEELDPRVKNMWKYPEDVDHDRLRRDHGQGGWR</sequence>
<keyword evidence="9" id="KW-1185">Reference proteome</keyword>
<evidence type="ECO:0000256" key="4">
    <source>
        <dbReference type="ARBA" id="ARBA00022827"/>
    </source>
</evidence>
<evidence type="ECO:0000313" key="9">
    <source>
        <dbReference type="Proteomes" id="UP001345691"/>
    </source>
</evidence>
<evidence type="ECO:0000256" key="2">
    <source>
        <dbReference type="ARBA" id="ARBA00010989"/>
    </source>
</evidence>
<comment type="caution">
    <text evidence="8">The sequence shown here is derived from an EMBL/GenBank/DDBJ whole genome shotgun (WGS) entry which is preliminary data.</text>
</comment>
<keyword evidence="4" id="KW-0274">FAD</keyword>
<name>A0ABR0IUY6_9EURO</name>